<protein>
    <submittedName>
        <fullName evidence="2">Uncharacterized protein</fullName>
    </submittedName>
</protein>
<reference evidence="2" key="1">
    <citation type="journal article" date="2021" name="Evol. Appl.">
        <title>The genome of the Pyrenean desman and the effects of bottlenecks and inbreeding on the genomic landscape of an endangered species.</title>
        <authorList>
            <person name="Escoda L."/>
            <person name="Castresana J."/>
        </authorList>
    </citation>
    <scope>NUCLEOTIDE SEQUENCE</scope>
    <source>
        <strain evidence="2">IBE-C5619</strain>
    </source>
</reference>
<feature type="region of interest" description="Disordered" evidence="1">
    <location>
        <begin position="259"/>
        <end position="323"/>
    </location>
</feature>
<feature type="region of interest" description="Disordered" evidence="1">
    <location>
        <begin position="1"/>
        <end position="100"/>
    </location>
</feature>
<feature type="compositionally biased region" description="Gly residues" evidence="1">
    <location>
        <begin position="402"/>
        <end position="418"/>
    </location>
</feature>
<feature type="compositionally biased region" description="Pro residues" evidence="1">
    <location>
        <begin position="1"/>
        <end position="14"/>
    </location>
</feature>
<evidence type="ECO:0000313" key="2">
    <source>
        <dbReference type="EMBL" id="KAG8505824.1"/>
    </source>
</evidence>
<gene>
    <name evidence="2" type="ORF">J0S82_018331</name>
</gene>
<organism evidence="2 3">
    <name type="scientific">Galemys pyrenaicus</name>
    <name type="common">Iberian desman</name>
    <name type="synonym">Pyrenean desman</name>
    <dbReference type="NCBI Taxonomy" id="202257"/>
    <lineage>
        <taxon>Eukaryota</taxon>
        <taxon>Metazoa</taxon>
        <taxon>Chordata</taxon>
        <taxon>Craniata</taxon>
        <taxon>Vertebrata</taxon>
        <taxon>Euteleostomi</taxon>
        <taxon>Mammalia</taxon>
        <taxon>Eutheria</taxon>
        <taxon>Laurasiatheria</taxon>
        <taxon>Eulipotyphla</taxon>
        <taxon>Talpidae</taxon>
        <taxon>Galemys</taxon>
    </lineage>
</organism>
<dbReference type="EMBL" id="JAGFMF010012216">
    <property type="protein sequence ID" value="KAG8505824.1"/>
    <property type="molecule type" value="Genomic_DNA"/>
</dbReference>
<dbReference type="AlphaFoldDB" id="A0A8J6DES6"/>
<name>A0A8J6DES6_GALPY</name>
<accession>A0A8J6DES6</accession>
<proteinExistence type="predicted"/>
<evidence type="ECO:0000256" key="1">
    <source>
        <dbReference type="SAM" id="MobiDB-lite"/>
    </source>
</evidence>
<keyword evidence="3" id="KW-1185">Reference proteome</keyword>
<comment type="caution">
    <text evidence="2">The sequence shown here is derived from an EMBL/GenBank/DDBJ whole genome shotgun (WGS) entry which is preliminary data.</text>
</comment>
<feature type="region of interest" description="Disordered" evidence="1">
    <location>
        <begin position="385"/>
        <end position="432"/>
    </location>
</feature>
<dbReference type="Proteomes" id="UP000700334">
    <property type="component" value="Unassembled WGS sequence"/>
</dbReference>
<evidence type="ECO:0000313" key="3">
    <source>
        <dbReference type="Proteomes" id="UP000700334"/>
    </source>
</evidence>
<feature type="region of interest" description="Disordered" evidence="1">
    <location>
        <begin position="166"/>
        <end position="222"/>
    </location>
</feature>
<feature type="region of interest" description="Disordered" evidence="1">
    <location>
        <begin position="113"/>
        <end position="149"/>
    </location>
</feature>
<dbReference type="PANTHER" id="PTHR36866">
    <property type="entry name" value="CHROMOSOME 4 OPEN READING FRAME 50"/>
    <property type="match status" value="1"/>
</dbReference>
<feature type="compositionally biased region" description="Gly residues" evidence="1">
    <location>
        <begin position="166"/>
        <end position="177"/>
    </location>
</feature>
<feature type="compositionally biased region" description="Pro residues" evidence="1">
    <location>
        <begin position="290"/>
        <end position="302"/>
    </location>
</feature>
<sequence length="754" mass="78026">MLPPWRPAGPPDTPSPLLLREACSEDLCAPRGLDARPPPAAGRPGRGGHRARSPDTSPGRESPHQRPGSGPGRAWDSWAEGEGPAGPGRMWDGAEGDLSGQCWLTWDSWGRLTWEAGAGTPGGVQSERGVSERQAPAPHPGPGGEPPLLLLQGEVSVLGGALGRGASGQGQVWGPGRGLSEQEDEASAATYPGAQGAGGPSLLGGRLPAGQGRALGGPLGREDRCVRSGHFLLVQDAGPAGQGLEGEVARALQQLVQGRCGRGGHSPEGPWGAEDAEDETLSSTEEGGEPLPPSPALTPEPAEPGATCRGQARPGRRADDSEQELEACVRHLCQLAGGGPGRRGSALAGEDWTSAPRWRGCREGACAPWALLDQGVAIRCAGEASPTGWREDGERGDAQVPGCGGLPGTEPGPDGGSWGPRDGPSQPPPVLERVRRRIHQLIAGLKRERRRVLRDNARLQGEQERCRRETRSLQRERERNAQEIAALRREKGLLGGEAAHLRRELAQHLQVIADLEDCNRQSHSRIAELEEENERLRGHGGQPGGAVASGAVERAARDRRELQALVSGLGVRCKELLEDVELGVEGLARAFRGQKEQLLCRLSVLERGVVWGASAGADGGPLGGTGALLQGTQAPGPASAVEKGVQVSQSSRQLIPGGTLEEDVSVAVGCRGAPPRVEHSRRGADAGSAAPALPGACAGASAARRGDVGGAGVGDAPSEEEAGRPRGPAEPGRTLSAPDAQVGHTASPSLCRGP</sequence>
<feature type="region of interest" description="Disordered" evidence="1">
    <location>
        <begin position="700"/>
        <end position="754"/>
    </location>
</feature>
<dbReference type="PANTHER" id="PTHR36866:SF1">
    <property type="entry name" value="GENE 1043-RELATED"/>
    <property type="match status" value="1"/>
</dbReference>
<dbReference type="OrthoDB" id="4158657at2759"/>
<feature type="region of interest" description="Disordered" evidence="1">
    <location>
        <begin position="672"/>
        <end position="691"/>
    </location>
</feature>
<feature type="region of interest" description="Disordered" evidence="1">
    <location>
        <begin position="624"/>
        <end position="658"/>
    </location>
</feature>